<feature type="domain" description="CCHC-type" evidence="4">
    <location>
        <begin position="387"/>
        <end position="401"/>
    </location>
</feature>
<protein>
    <recommendedName>
        <fullName evidence="4">CCHC-type domain-containing protein</fullName>
    </recommendedName>
</protein>
<reference evidence="5" key="2">
    <citation type="submission" date="2016-06" db="EMBL/GenBank/DDBJ databases">
        <title>The genome of a short-lived fish provides insights into sex chromosome evolution and the genetic control of aging.</title>
        <authorList>
            <person name="Reichwald K."/>
            <person name="Felder M."/>
            <person name="Petzold A."/>
            <person name="Koch P."/>
            <person name="Groth M."/>
            <person name="Platzer M."/>
        </authorList>
    </citation>
    <scope>NUCLEOTIDE SEQUENCE</scope>
    <source>
        <tissue evidence="5">Brain</tissue>
    </source>
</reference>
<feature type="compositionally biased region" description="Polar residues" evidence="2">
    <location>
        <begin position="559"/>
        <end position="575"/>
    </location>
</feature>
<dbReference type="Gene3D" id="1.10.4020.10">
    <property type="entry name" value="DNA breaking-rejoining enzymes"/>
    <property type="match status" value="1"/>
</dbReference>
<dbReference type="EMBL" id="HAEH01006997">
    <property type="protein sequence ID" value="SBR80748.1"/>
    <property type="molecule type" value="Transcribed_RNA"/>
</dbReference>
<feature type="chain" id="PRO_5008376315" description="CCHC-type domain-containing protein" evidence="3">
    <location>
        <begin position="24"/>
        <end position="609"/>
    </location>
</feature>
<dbReference type="Pfam" id="PF02023">
    <property type="entry name" value="SCAN"/>
    <property type="match status" value="1"/>
</dbReference>
<keyword evidence="1" id="KW-0862">Zinc</keyword>
<dbReference type="SUPFAM" id="SSF47353">
    <property type="entry name" value="Retrovirus capsid dimerization domain-like"/>
    <property type="match status" value="1"/>
</dbReference>
<dbReference type="PANTHER" id="PTHR46888:SF13">
    <property type="entry name" value="RIBONUCLEASE H"/>
    <property type="match status" value="1"/>
</dbReference>
<dbReference type="GO" id="GO:0003676">
    <property type="term" value="F:nucleic acid binding"/>
    <property type="evidence" value="ECO:0007669"/>
    <property type="project" value="InterPro"/>
</dbReference>
<feature type="region of interest" description="Disordered" evidence="2">
    <location>
        <begin position="79"/>
        <end position="102"/>
    </location>
</feature>
<organism evidence="5">
    <name type="scientific">Nothobranchius rachovii</name>
    <name type="common">bluefin notho</name>
    <dbReference type="NCBI Taxonomy" id="451742"/>
    <lineage>
        <taxon>Eukaryota</taxon>
        <taxon>Metazoa</taxon>
        <taxon>Chordata</taxon>
        <taxon>Craniata</taxon>
        <taxon>Vertebrata</taxon>
        <taxon>Euteleostomi</taxon>
        <taxon>Actinopterygii</taxon>
        <taxon>Neopterygii</taxon>
        <taxon>Teleostei</taxon>
        <taxon>Neoteleostei</taxon>
        <taxon>Acanthomorphata</taxon>
        <taxon>Ovalentaria</taxon>
        <taxon>Atherinomorphae</taxon>
        <taxon>Cyprinodontiformes</taxon>
        <taxon>Nothobranchiidae</taxon>
        <taxon>Nothobranchius</taxon>
    </lineage>
</organism>
<dbReference type="Gene3D" id="4.10.60.10">
    <property type="entry name" value="Zinc finger, CCHC-type"/>
    <property type="match status" value="1"/>
</dbReference>
<keyword evidence="1" id="KW-0863">Zinc-finger</keyword>
<proteinExistence type="predicted"/>
<evidence type="ECO:0000313" key="5">
    <source>
        <dbReference type="EMBL" id="SBR80748.1"/>
    </source>
</evidence>
<dbReference type="SUPFAM" id="SSF57756">
    <property type="entry name" value="Retrovirus zinc finger-like domains"/>
    <property type="match status" value="1"/>
</dbReference>
<evidence type="ECO:0000256" key="2">
    <source>
        <dbReference type="SAM" id="MobiDB-lite"/>
    </source>
</evidence>
<feature type="signal peptide" evidence="3">
    <location>
        <begin position="1"/>
        <end position="23"/>
    </location>
</feature>
<dbReference type="GO" id="GO:0008270">
    <property type="term" value="F:zinc ion binding"/>
    <property type="evidence" value="ECO:0007669"/>
    <property type="project" value="UniProtKB-KW"/>
</dbReference>
<dbReference type="PANTHER" id="PTHR46888">
    <property type="entry name" value="ZINC KNUCKLE DOMAINCONTAINING PROTEIN-RELATED"/>
    <property type="match status" value="1"/>
</dbReference>
<dbReference type="InterPro" id="IPR003309">
    <property type="entry name" value="SCAN_dom"/>
</dbReference>
<dbReference type="AlphaFoldDB" id="A0A1A8PHP3"/>
<gene>
    <name evidence="5" type="primary">Nfu_g_1_025013</name>
</gene>
<feature type="region of interest" description="Disordered" evidence="2">
    <location>
        <begin position="559"/>
        <end position="609"/>
    </location>
</feature>
<dbReference type="SMART" id="SM00343">
    <property type="entry name" value="ZnF_C2HC"/>
    <property type="match status" value="1"/>
</dbReference>
<accession>A0A1A8PHP3</accession>
<evidence type="ECO:0000256" key="1">
    <source>
        <dbReference type="PROSITE-ProRule" id="PRU00047"/>
    </source>
</evidence>
<sequence length="609" mass="67365">MRDHLCVSVFYRLWLVLIQFVEAPSRGLLSACRKRDLLDVADHFGFQVDSSMLKAELQEVVISGLEDLGLLTRQQAASPAEARVHAEPPLATPPPVSPAAPDDRLVTAAVDADPADSDEDVTPAEFRLRIEQLRLDAEDRAQRRQLEFEMRKLELEADTKLRLRKLELEHEAVKAEKETSPVSSPPQDSFNISNCMALMPVFRESEVDCYFSAFERIATALNWPRDVWPLLLQCRFTGKASEVVAALSVSDSNNYDTVKTAVLQAYELVPEAYRQKFRLSRKNSAQTHIEFARVKTVLFDKWCNSSKVKDFATSRELLLLEEFKRCIPDKVVQYVNEQKVTSLSAAAQLADEFVLTHRVNFDPNRRPSPGPPAEADITNVVPEPALCFYCHKPGHVIRDCPILQAKNVKQEQPDNVEVFTCSAHVTVGEEKQDVGSCFKPFVFSGFVSLSAGDRPVPISVLRDTGASHSLILSSALPFSGRSACGFKIVVKGIAPPSFQRPVHRVFLTSDLVTGYFNIAVCRSLPVDGVVLLLGNDIAGDLVVPPAWSKPQAKGVENMSASTPNGLIAGNKNTGSCEMDRRAAEPEPPVFDTGFCGPAKIKRKNKKKPL</sequence>
<keyword evidence="1" id="KW-0479">Metal-binding</keyword>
<reference evidence="5" key="1">
    <citation type="submission" date="2016-05" db="EMBL/GenBank/DDBJ databases">
        <authorList>
            <person name="Lavstsen T."/>
            <person name="Jespersen J.S."/>
        </authorList>
    </citation>
    <scope>NUCLEOTIDE SEQUENCE</scope>
    <source>
        <tissue evidence="5">Brain</tissue>
    </source>
</reference>
<dbReference type="InterPro" id="IPR038269">
    <property type="entry name" value="SCAN_sf"/>
</dbReference>
<dbReference type="InterPro" id="IPR001878">
    <property type="entry name" value="Znf_CCHC"/>
</dbReference>
<evidence type="ECO:0000259" key="4">
    <source>
        <dbReference type="PROSITE" id="PS50158"/>
    </source>
</evidence>
<dbReference type="PROSITE" id="PS50158">
    <property type="entry name" value="ZF_CCHC"/>
    <property type="match status" value="1"/>
</dbReference>
<keyword evidence="3" id="KW-0732">Signal</keyword>
<evidence type="ECO:0000256" key="3">
    <source>
        <dbReference type="SAM" id="SignalP"/>
    </source>
</evidence>
<name>A0A1A8PHP3_9TELE</name>
<feature type="compositionally biased region" description="Basic residues" evidence="2">
    <location>
        <begin position="599"/>
        <end position="609"/>
    </location>
</feature>
<dbReference type="InterPro" id="IPR036875">
    <property type="entry name" value="Znf_CCHC_sf"/>
</dbReference>